<dbReference type="AlphaFoldDB" id="A0AAJ5W8A8"/>
<protein>
    <submittedName>
        <fullName evidence="1">Uncharacterized protein</fullName>
    </submittedName>
</protein>
<name>A0AAJ5W8A8_9SPHI</name>
<organism evidence="1 2">
    <name type="scientific">Candidatus Pedobacter colombiensis</name>
    <dbReference type="NCBI Taxonomy" id="3121371"/>
    <lineage>
        <taxon>Bacteria</taxon>
        <taxon>Pseudomonadati</taxon>
        <taxon>Bacteroidota</taxon>
        <taxon>Sphingobacteriia</taxon>
        <taxon>Sphingobacteriales</taxon>
        <taxon>Sphingobacteriaceae</taxon>
        <taxon>Pedobacter</taxon>
    </lineage>
</organism>
<gene>
    <name evidence="1" type="ORF">P0Y49_04865</name>
</gene>
<evidence type="ECO:0000313" key="1">
    <source>
        <dbReference type="EMBL" id="WEK20468.1"/>
    </source>
</evidence>
<dbReference type="Proteomes" id="UP001214530">
    <property type="component" value="Chromosome"/>
</dbReference>
<reference evidence="1" key="1">
    <citation type="submission" date="2023-03" db="EMBL/GenBank/DDBJ databases">
        <title>Andean soil-derived lignocellulolytic bacterial consortium as a source of novel taxa and putative plastic-active enzymes.</title>
        <authorList>
            <person name="Diaz-Garcia L."/>
            <person name="Chuvochina M."/>
            <person name="Feuerriegel G."/>
            <person name="Bunk B."/>
            <person name="Sproer C."/>
            <person name="Streit W.R."/>
            <person name="Rodriguez L.M."/>
            <person name="Overmann J."/>
            <person name="Jimenez D.J."/>
        </authorList>
    </citation>
    <scope>NUCLEOTIDE SEQUENCE</scope>
    <source>
        <strain evidence="1">MAG 3858</strain>
    </source>
</reference>
<sequence length="289" mass="33638">MPELDHGQFMQVGYKSDFFISSKDEFLTLSEGDPLVIIKPEVNGLRFVNTALVEKAGKREVILPSKEEISKSRKNGNPPPKPSYNHYFKYVVEDQLRENNSVNDLEYSLESVDNFGNPATHFQRQYRKIPNDDYETIINGWIYATRTVFGKLINSIPRQNKLEFMLQSMDRFSTIDFKEVPILDGLDFLYEFIETRIISRGKLLVATSKLIKSKLNDLVDETEIGFINPETEVSNRLLPQAEIFEQLLELEKKVSLKAYLKESVAKNKKLEERFEKKFARKTWPIDLRI</sequence>
<dbReference type="EMBL" id="CP119313">
    <property type="protein sequence ID" value="WEK20468.1"/>
    <property type="molecule type" value="Genomic_DNA"/>
</dbReference>
<evidence type="ECO:0000313" key="2">
    <source>
        <dbReference type="Proteomes" id="UP001214530"/>
    </source>
</evidence>
<accession>A0AAJ5W8A8</accession>
<proteinExistence type="predicted"/>